<comment type="subcellular location">
    <subcellularLocation>
        <location evidence="1">Membrane</location>
        <topology evidence="1">Multi-pass membrane protein</topology>
    </subcellularLocation>
</comment>
<evidence type="ECO:0000313" key="7">
    <source>
        <dbReference type="Proteomes" id="UP000229112"/>
    </source>
</evidence>
<sequence length="123" mass="13850">MDTILLIGRIIFGGFFFMMGVMHFKNLKNMSMYAKSKGIQSPAFAVTFSGLLLFFGGLGVIIGIYIDIALIFIAIFLLFVTPKMHQFWKETDSNVKMIEMQQFLKNMALLGATLALYVLFSSI</sequence>
<evidence type="ECO:0000256" key="3">
    <source>
        <dbReference type="ARBA" id="ARBA00022989"/>
    </source>
</evidence>
<keyword evidence="4 5" id="KW-0472">Membrane</keyword>
<dbReference type="InterPro" id="IPR032808">
    <property type="entry name" value="DoxX"/>
</dbReference>
<name>A0A2M6WKG2_9BACT</name>
<dbReference type="GO" id="GO:0016020">
    <property type="term" value="C:membrane"/>
    <property type="evidence" value="ECO:0007669"/>
    <property type="project" value="UniProtKB-SubCell"/>
</dbReference>
<evidence type="ECO:0000256" key="2">
    <source>
        <dbReference type="ARBA" id="ARBA00022692"/>
    </source>
</evidence>
<reference evidence="7" key="1">
    <citation type="submission" date="2017-09" db="EMBL/GenBank/DDBJ databases">
        <title>Depth-based differentiation of microbial function through sediment-hosted aquifers and enrichment of novel symbionts in the deep terrestrial subsurface.</title>
        <authorList>
            <person name="Probst A.J."/>
            <person name="Ladd B."/>
            <person name="Jarett J.K."/>
            <person name="Geller-Mcgrath D.E."/>
            <person name="Sieber C.M.K."/>
            <person name="Emerson J.B."/>
            <person name="Anantharaman K."/>
            <person name="Thomas B.C."/>
            <person name="Malmstrom R."/>
            <person name="Stieglmeier M."/>
            <person name="Klingl A."/>
            <person name="Woyke T."/>
            <person name="Ryan C.M."/>
            <person name="Banfield J.F."/>
        </authorList>
    </citation>
    <scope>NUCLEOTIDE SEQUENCE [LARGE SCALE GENOMIC DNA]</scope>
</reference>
<evidence type="ECO:0000256" key="5">
    <source>
        <dbReference type="SAM" id="Phobius"/>
    </source>
</evidence>
<accession>A0A2M6WKG2</accession>
<evidence type="ECO:0000256" key="1">
    <source>
        <dbReference type="ARBA" id="ARBA00004141"/>
    </source>
</evidence>
<dbReference type="Pfam" id="PF07681">
    <property type="entry name" value="DoxX"/>
    <property type="match status" value="1"/>
</dbReference>
<evidence type="ECO:0000313" key="6">
    <source>
        <dbReference type="EMBL" id="PIT93253.1"/>
    </source>
</evidence>
<evidence type="ECO:0000256" key="4">
    <source>
        <dbReference type="ARBA" id="ARBA00023136"/>
    </source>
</evidence>
<dbReference type="EMBL" id="PFAY01000007">
    <property type="protein sequence ID" value="PIT93253.1"/>
    <property type="molecule type" value="Genomic_DNA"/>
</dbReference>
<dbReference type="AlphaFoldDB" id="A0A2M6WKG2"/>
<feature type="transmembrane region" description="Helical" evidence="5">
    <location>
        <begin position="6"/>
        <end position="27"/>
    </location>
</feature>
<protein>
    <submittedName>
        <fullName evidence="6">DoxX family protein</fullName>
    </submittedName>
</protein>
<feature type="transmembrane region" description="Helical" evidence="5">
    <location>
        <begin position="62"/>
        <end position="82"/>
    </location>
</feature>
<dbReference type="Proteomes" id="UP000229112">
    <property type="component" value="Unassembled WGS sequence"/>
</dbReference>
<gene>
    <name evidence="6" type="ORF">COU06_00965</name>
</gene>
<comment type="caution">
    <text evidence="6">The sequence shown here is derived from an EMBL/GenBank/DDBJ whole genome shotgun (WGS) entry which is preliminary data.</text>
</comment>
<feature type="transmembrane region" description="Helical" evidence="5">
    <location>
        <begin position="103"/>
        <end position="120"/>
    </location>
</feature>
<keyword evidence="2 5" id="KW-0812">Transmembrane</keyword>
<organism evidence="6 7">
    <name type="scientific">Candidatus Harrisonbacteria bacterium CG10_big_fil_rev_8_21_14_0_10_38_8</name>
    <dbReference type="NCBI Taxonomy" id="1974582"/>
    <lineage>
        <taxon>Bacteria</taxon>
        <taxon>Candidatus Harrisoniibacteriota</taxon>
    </lineage>
</organism>
<proteinExistence type="predicted"/>
<keyword evidence="3 5" id="KW-1133">Transmembrane helix</keyword>